<dbReference type="SMART" id="SM01007">
    <property type="entry name" value="Aldolase_II"/>
    <property type="match status" value="1"/>
</dbReference>
<comment type="caution">
    <text evidence="4">The sequence shown here is derived from an EMBL/GenBank/DDBJ whole genome shotgun (WGS) entry which is preliminary data.</text>
</comment>
<organism evidence="4 5">
    <name type="scientific">Paralvinella palmiformis</name>
    <dbReference type="NCBI Taxonomy" id="53620"/>
    <lineage>
        <taxon>Eukaryota</taxon>
        <taxon>Metazoa</taxon>
        <taxon>Spiralia</taxon>
        <taxon>Lophotrochozoa</taxon>
        <taxon>Annelida</taxon>
        <taxon>Polychaeta</taxon>
        <taxon>Sedentaria</taxon>
        <taxon>Canalipalpata</taxon>
        <taxon>Terebellida</taxon>
        <taxon>Terebelliformia</taxon>
        <taxon>Alvinellidae</taxon>
        <taxon>Paralvinella</taxon>
    </lineage>
</organism>
<evidence type="ECO:0000256" key="1">
    <source>
        <dbReference type="ARBA" id="ARBA00006274"/>
    </source>
</evidence>
<dbReference type="GO" id="GO:0014069">
    <property type="term" value="C:postsynaptic density"/>
    <property type="evidence" value="ECO:0007669"/>
    <property type="project" value="TreeGrafter"/>
</dbReference>
<dbReference type="GO" id="GO:0005856">
    <property type="term" value="C:cytoskeleton"/>
    <property type="evidence" value="ECO:0007669"/>
    <property type="project" value="TreeGrafter"/>
</dbReference>
<dbReference type="AlphaFoldDB" id="A0AAD9MWA3"/>
<feature type="compositionally biased region" description="Polar residues" evidence="2">
    <location>
        <begin position="566"/>
        <end position="576"/>
    </location>
</feature>
<keyword evidence="5" id="KW-1185">Reference proteome</keyword>
<reference evidence="4" key="1">
    <citation type="journal article" date="2023" name="Mol. Biol. Evol.">
        <title>Third-Generation Sequencing Reveals the Adaptive Role of the Epigenome in Three Deep-Sea Polychaetes.</title>
        <authorList>
            <person name="Perez M."/>
            <person name="Aroh O."/>
            <person name="Sun Y."/>
            <person name="Lan Y."/>
            <person name="Juniper S.K."/>
            <person name="Young C.R."/>
            <person name="Angers B."/>
            <person name="Qian P.Y."/>
        </authorList>
    </citation>
    <scope>NUCLEOTIDE SEQUENCE</scope>
    <source>
        <strain evidence="4">P08H-3</strain>
    </source>
</reference>
<proteinExistence type="inferred from homology"/>
<dbReference type="Gene3D" id="3.40.225.10">
    <property type="entry name" value="Class II aldolase/adducin N-terminal domain"/>
    <property type="match status" value="1"/>
</dbReference>
<dbReference type="GO" id="GO:0051015">
    <property type="term" value="F:actin filament binding"/>
    <property type="evidence" value="ECO:0007669"/>
    <property type="project" value="TreeGrafter"/>
</dbReference>
<feature type="region of interest" description="Disordered" evidence="2">
    <location>
        <begin position="227"/>
        <end position="252"/>
    </location>
</feature>
<sequence length="629" mass="70431">MGVETRLSQDYEHFLVIPHGLLYNEVTASNLLKVDMRGEVLDPGTTVLGLNKRAFTLHAAIHAARPDIRCIIHIGNPSAVSVSVQNCGLLPLCTEAMSLGELSHYSWSGSLADQEEKDKLTRALGPSSKVMFLRSYGVVVGGESIDEAFLLAHNVMTAIDTQLKTIPVGLDNISMPSEETCKMAQDLAQTASVGDESGKKKWRRGELLFESYVRFLDNAGYRTGHAYREPVSRRQDRRERANSDVEIPPASVSGGAYYEEDFRSPLKQHMERQKKTFRTEWLNTPNAYKKEEFDEIGTPNPKKITKWVKEEDQPSSPSVKVENPHQFVPPSGNPKELKEKYKEIRKEYYEDKIDAGPQSRILEGITYEEAKQMKDGHISGTTDTRIVIGAASKGIIQRDHQHNAVVYKTVYAANPFDNMTEEEIIKYKEDIEGNKAGGKADVQEEPVSPGPDGRLISTEERMEQVRKGPNETIITTTVVTKQVKQQEQPPPQYMETSLDELTDHFKSDSDVVDQEPERSSKKKKAKDEAKPKRSQSARLPTKKSKELVAELQQNLEKRSKDDTAIGSPTKSTSSAEGTVDETEHTSREGSPAKEATSGHESPEKGSDKKKKKFHMPSFSSKKKEKEKKK</sequence>
<dbReference type="InterPro" id="IPR036409">
    <property type="entry name" value="Aldolase_II/adducin_N_sf"/>
</dbReference>
<feature type="compositionally biased region" description="Basic and acidic residues" evidence="2">
    <location>
        <begin position="581"/>
        <end position="606"/>
    </location>
</feature>
<feature type="domain" description="Class II aldolase/adducin N-terminal" evidence="3">
    <location>
        <begin position="1"/>
        <end position="163"/>
    </location>
</feature>
<feature type="region of interest" description="Disordered" evidence="2">
    <location>
        <begin position="436"/>
        <end position="455"/>
    </location>
</feature>
<dbReference type="PANTHER" id="PTHR10672:SF3">
    <property type="entry name" value="PROTEIN HU-LI TAI SHAO"/>
    <property type="match status" value="1"/>
</dbReference>
<dbReference type="PANTHER" id="PTHR10672">
    <property type="entry name" value="ADDUCIN"/>
    <property type="match status" value="1"/>
</dbReference>
<feature type="compositionally biased region" description="Basic residues" evidence="2">
    <location>
        <begin position="607"/>
        <end position="629"/>
    </location>
</feature>
<comment type="similarity">
    <text evidence="1">Belongs to the aldolase class II family. Adducin subfamily.</text>
</comment>
<evidence type="ECO:0000313" key="5">
    <source>
        <dbReference type="Proteomes" id="UP001208570"/>
    </source>
</evidence>
<dbReference type="InterPro" id="IPR001303">
    <property type="entry name" value="Aldolase_II/adducin_N"/>
</dbReference>
<protein>
    <recommendedName>
        <fullName evidence="3">Class II aldolase/adducin N-terminal domain-containing protein</fullName>
    </recommendedName>
</protein>
<accession>A0AAD9MWA3</accession>
<evidence type="ECO:0000313" key="4">
    <source>
        <dbReference type="EMBL" id="KAK2148102.1"/>
    </source>
</evidence>
<dbReference type="GO" id="GO:0005886">
    <property type="term" value="C:plasma membrane"/>
    <property type="evidence" value="ECO:0007669"/>
    <property type="project" value="UniProtKB-SubCell"/>
</dbReference>
<dbReference type="SUPFAM" id="SSF53639">
    <property type="entry name" value="AraD/HMP-PK domain-like"/>
    <property type="match status" value="1"/>
</dbReference>
<dbReference type="EMBL" id="JAODUP010000516">
    <property type="protein sequence ID" value="KAK2148102.1"/>
    <property type="molecule type" value="Genomic_DNA"/>
</dbReference>
<evidence type="ECO:0000256" key="2">
    <source>
        <dbReference type="SAM" id="MobiDB-lite"/>
    </source>
</evidence>
<feature type="region of interest" description="Disordered" evidence="2">
    <location>
        <begin position="312"/>
        <end position="335"/>
    </location>
</feature>
<feature type="compositionally biased region" description="Basic and acidic residues" evidence="2">
    <location>
        <begin position="501"/>
        <end position="531"/>
    </location>
</feature>
<dbReference type="Proteomes" id="UP001208570">
    <property type="component" value="Unassembled WGS sequence"/>
</dbReference>
<feature type="compositionally biased region" description="Basic and acidic residues" evidence="2">
    <location>
        <begin position="227"/>
        <end position="243"/>
    </location>
</feature>
<gene>
    <name evidence="4" type="ORF">LSH36_516g01016</name>
</gene>
<evidence type="ECO:0000259" key="3">
    <source>
        <dbReference type="SMART" id="SM01007"/>
    </source>
</evidence>
<dbReference type="Pfam" id="PF00596">
    <property type="entry name" value="Aldolase_II"/>
    <property type="match status" value="1"/>
</dbReference>
<dbReference type="InterPro" id="IPR051017">
    <property type="entry name" value="Aldolase-II_Adducin_sf"/>
</dbReference>
<feature type="region of interest" description="Disordered" evidence="2">
    <location>
        <begin position="480"/>
        <end position="629"/>
    </location>
</feature>
<name>A0AAD9MWA3_9ANNE</name>